<reference evidence="1 2" key="2">
    <citation type="journal article" date="2019" name="G3 (Bethesda)">
        <title>Hybrid Assembly of the Genome of the Entomopathogenic Nematode Steinernema carpocapsae Identifies the X-Chromosome.</title>
        <authorList>
            <person name="Serra L."/>
            <person name="Macchietto M."/>
            <person name="Macias-Munoz A."/>
            <person name="McGill C.J."/>
            <person name="Rodriguez I.M."/>
            <person name="Rodriguez B."/>
            <person name="Murad R."/>
            <person name="Mortazavi A."/>
        </authorList>
    </citation>
    <scope>NUCLEOTIDE SEQUENCE [LARGE SCALE GENOMIC DNA]</scope>
    <source>
        <strain evidence="1 2">ALL</strain>
    </source>
</reference>
<sequence length="93" mass="10141">MEFFCFTGPTVRHAGTVAGTLIFQNIFQVLHTVAYNIRMITAMLQNVLGIQGGAKKNNALIFKAYNDKMKCATGNPASNELYHAPVGSNVVHL</sequence>
<gene>
    <name evidence="1" type="ORF">L596_026202</name>
</gene>
<reference evidence="1 2" key="1">
    <citation type="journal article" date="2015" name="Genome Biol.">
        <title>Comparative genomics of Steinernema reveals deeply conserved gene regulatory networks.</title>
        <authorList>
            <person name="Dillman A.R."/>
            <person name="Macchietto M."/>
            <person name="Porter C.F."/>
            <person name="Rogers A."/>
            <person name="Williams B."/>
            <person name="Antoshechkin I."/>
            <person name="Lee M.M."/>
            <person name="Goodwin Z."/>
            <person name="Lu X."/>
            <person name="Lewis E.E."/>
            <person name="Goodrich-Blair H."/>
            <person name="Stock S.P."/>
            <person name="Adams B.J."/>
            <person name="Sternberg P.W."/>
            <person name="Mortazavi A."/>
        </authorList>
    </citation>
    <scope>NUCLEOTIDE SEQUENCE [LARGE SCALE GENOMIC DNA]</scope>
    <source>
        <strain evidence="1 2">ALL</strain>
    </source>
</reference>
<protein>
    <submittedName>
        <fullName evidence="1">Uncharacterized protein</fullName>
    </submittedName>
</protein>
<dbReference type="EMBL" id="AZBU02000010">
    <property type="protein sequence ID" value="TKR62213.1"/>
    <property type="molecule type" value="Genomic_DNA"/>
</dbReference>
<evidence type="ECO:0000313" key="2">
    <source>
        <dbReference type="Proteomes" id="UP000298663"/>
    </source>
</evidence>
<evidence type="ECO:0000313" key="1">
    <source>
        <dbReference type="EMBL" id="TKR62213.1"/>
    </source>
</evidence>
<organism evidence="1 2">
    <name type="scientific">Steinernema carpocapsae</name>
    <name type="common">Entomopathogenic nematode</name>
    <dbReference type="NCBI Taxonomy" id="34508"/>
    <lineage>
        <taxon>Eukaryota</taxon>
        <taxon>Metazoa</taxon>
        <taxon>Ecdysozoa</taxon>
        <taxon>Nematoda</taxon>
        <taxon>Chromadorea</taxon>
        <taxon>Rhabditida</taxon>
        <taxon>Tylenchina</taxon>
        <taxon>Panagrolaimomorpha</taxon>
        <taxon>Strongyloidoidea</taxon>
        <taxon>Steinernematidae</taxon>
        <taxon>Steinernema</taxon>
    </lineage>
</organism>
<accession>A0A4U5M1N1</accession>
<keyword evidence="2" id="KW-1185">Reference proteome</keyword>
<proteinExistence type="predicted"/>
<dbReference type="Proteomes" id="UP000298663">
    <property type="component" value="Unassembled WGS sequence"/>
</dbReference>
<dbReference type="AlphaFoldDB" id="A0A4U5M1N1"/>
<comment type="caution">
    <text evidence="1">The sequence shown here is derived from an EMBL/GenBank/DDBJ whole genome shotgun (WGS) entry which is preliminary data.</text>
</comment>
<name>A0A4U5M1N1_STECR</name>